<evidence type="ECO:0000256" key="5">
    <source>
        <dbReference type="ARBA" id="ARBA00022737"/>
    </source>
</evidence>
<keyword evidence="11" id="KW-1133">Transmembrane helix</keyword>
<dbReference type="InterPro" id="IPR011990">
    <property type="entry name" value="TPR-like_helical_dom_sf"/>
</dbReference>
<dbReference type="SUPFAM" id="SSF48452">
    <property type="entry name" value="TPR-like"/>
    <property type="match status" value="1"/>
</dbReference>
<keyword evidence="13" id="KW-1185">Reference proteome</keyword>
<comment type="caution">
    <text evidence="12">The sequence shown here is derived from an EMBL/GenBank/DDBJ whole genome shotgun (WGS) entry which is preliminary data.</text>
</comment>
<organism evidence="12 13">
    <name type="scientific">Candidatus Chloroploca asiatica</name>
    <dbReference type="NCBI Taxonomy" id="1506545"/>
    <lineage>
        <taxon>Bacteria</taxon>
        <taxon>Bacillati</taxon>
        <taxon>Chloroflexota</taxon>
        <taxon>Chloroflexia</taxon>
        <taxon>Chloroflexales</taxon>
        <taxon>Chloroflexineae</taxon>
        <taxon>Oscillochloridaceae</taxon>
        <taxon>Candidatus Chloroploca</taxon>
    </lineage>
</organism>
<dbReference type="InterPro" id="IPR002151">
    <property type="entry name" value="Kinesin_light"/>
</dbReference>
<evidence type="ECO:0000256" key="4">
    <source>
        <dbReference type="ARBA" id="ARBA00022701"/>
    </source>
</evidence>
<dbReference type="PROSITE" id="PS50005">
    <property type="entry name" value="TPR"/>
    <property type="match status" value="1"/>
</dbReference>
<gene>
    <name evidence="12" type="ORF">A9Q02_17610</name>
</gene>
<keyword evidence="8" id="KW-0505">Motor protein</keyword>
<feature type="transmembrane region" description="Helical" evidence="11">
    <location>
        <begin position="1059"/>
        <end position="1085"/>
    </location>
</feature>
<dbReference type="SMART" id="SM00028">
    <property type="entry name" value="TPR"/>
    <property type="match status" value="4"/>
</dbReference>
<dbReference type="Gene3D" id="3.40.50.300">
    <property type="entry name" value="P-loop containing nucleotide triphosphate hydrolases"/>
    <property type="match status" value="1"/>
</dbReference>
<dbReference type="GO" id="GO:0005874">
    <property type="term" value="C:microtubule"/>
    <property type="evidence" value="ECO:0007669"/>
    <property type="project" value="UniProtKB-KW"/>
</dbReference>
<dbReference type="PANTHER" id="PTHR45783:SF3">
    <property type="entry name" value="KINESIN LIGHT CHAIN"/>
    <property type="match status" value="1"/>
</dbReference>
<feature type="transmembrane region" description="Helical" evidence="11">
    <location>
        <begin position="1140"/>
        <end position="1162"/>
    </location>
</feature>
<evidence type="ECO:0000256" key="8">
    <source>
        <dbReference type="ARBA" id="ARBA00023175"/>
    </source>
</evidence>
<dbReference type="GO" id="GO:0005737">
    <property type="term" value="C:cytoplasm"/>
    <property type="evidence" value="ECO:0007669"/>
    <property type="project" value="TreeGrafter"/>
</dbReference>
<dbReference type="SUPFAM" id="SSF52540">
    <property type="entry name" value="P-loop containing nucleoside triphosphate hydrolases"/>
    <property type="match status" value="1"/>
</dbReference>
<evidence type="ECO:0000256" key="1">
    <source>
        <dbReference type="ARBA" id="ARBA00004245"/>
    </source>
</evidence>
<keyword evidence="4" id="KW-0493">Microtubule</keyword>
<feature type="transmembrane region" description="Helical" evidence="11">
    <location>
        <begin position="32"/>
        <end position="56"/>
    </location>
</feature>
<feature type="transmembrane region" description="Helical" evidence="11">
    <location>
        <begin position="68"/>
        <end position="89"/>
    </location>
</feature>
<comment type="subcellular location">
    <subcellularLocation>
        <location evidence="1">Cytoplasm</location>
        <location evidence="1">Cytoskeleton</location>
    </subcellularLocation>
</comment>
<evidence type="ECO:0000256" key="10">
    <source>
        <dbReference type="PROSITE-ProRule" id="PRU00339"/>
    </source>
</evidence>
<accession>A0A2H3KV52</accession>
<comment type="similarity">
    <text evidence="2">Belongs to the kinesin light chain family.</text>
</comment>
<keyword evidence="9" id="KW-0206">Cytoskeleton</keyword>
<feature type="transmembrane region" description="Helical" evidence="11">
    <location>
        <begin position="1032"/>
        <end position="1053"/>
    </location>
</feature>
<dbReference type="Gene3D" id="1.25.40.10">
    <property type="entry name" value="Tetratricopeptide repeat domain"/>
    <property type="match status" value="1"/>
</dbReference>
<dbReference type="PRINTS" id="PR00381">
    <property type="entry name" value="KINESINLIGHT"/>
</dbReference>
<dbReference type="GO" id="GO:0007018">
    <property type="term" value="P:microtubule-based movement"/>
    <property type="evidence" value="ECO:0007669"/>
    <property type="project" value="TreeGrafter"/>
</dbReference>
<evidence type="ECO:0000256" key="9">
    <source>
        <dbReference type="ARBA" id="ARBA00023212"/>
    </source>
</evidence>
<keyword evidence="3" id="KW-0963">Cytoplasm</keyword>
<evidence type="ECO:0000256" key="11">
    <source>
        <dbReference type="SAM" id="Phobius"/>
    </source>
</evidence>
<keyword evidence="7" id="KW-0175">Coiled coil</keyword>
<dbReference type="AlphaFoldDB" id="A0A2H3KV52"/>
<dbReference type="GO" id="GO:0019894">
    <property type="term" value="F:kinesin binding"/>
    <property type="evidence" value="ECO:0007669"/>
    <property type="project" value="TreeGrafter"/>
</dbReference>
<keyword evidence="5" id="KW-0677">Repeat</keyword>
<dbReference type="RefSeq" id="WP_097654135.1">
    <property type="nucleotide sequence ID" value="NZ_LYXE01000125.1"/>
</dbReference>
<evidence type="ECO:0000256" key="6">
    <source>
        <dbReference type="ARBA" id="ARBA00022803"/>
    </source>
</evidence>
<dbReference type="GO" id="GO:0005871">
    <property type="term" value="C:kinesin complex"/>
    <property type="evidence" value="ECO:0007669"/>
    <property type="project" value="InterPro"/>
</dbReference>
<evidence type="ECO:0000256" key="7">
    <source>
        <dbReference type="ARBA" id="ARBA00023054"/>
    </source>
</evidence>
<evidence type="ECO:0000313" key="12">
    <source>
        <dbReference type="EMBL" id="PDV97761.1"/>
    </source>
</evidence>
<evidence type="ECO:0000256" key="2">
    <source>
        <dbReference type="ARBA" id="ARBA00009622"/>
    </source>
</evidence>
<dbReference type="PANTHER" id="PTHR45783">
    <property type="entry name" value="KINESIN LIGHT CHAIN"/>
    <property type="match status" value="1"/>
</dbReference>
<feature type="transmembrane region" description="Helical" evidence="11">
    <location>
        <begin position="991"/>
        <end position="1012"/>
    </location>
</feature>
<dbReference type="EMBL" id="LYXE01000125">
    <property type="protein sequence ID" value="PDV97761.1"/>
    <property type="molecule type" value="Genomic_DNA"/>
</dbReference>
<evidence type="ECO:0000313" key="13">
    <source>
        <dbReference type="Proteomes" id="UP000220922"/>
    </source>
</evidence>
<dbReference type="InterPro" id="IPR019734">
    <property type="entry name" value="TPR_rpt"/>
</dbReference>
<name>A0A2H3KV52_9CHLR</name>
<feature type="transmembrane region" description="Helical" evidence="11">
    <location>
        <begin position="1106"/>
        <end position="1134"/>
    </location>
</feature>
<keyword evidence="11" id="KW-0472">Membrane</keyword>
<keyword evidence="11" id="KW-0812">Transmembrane</keyword>
<sequence length="1189" mass="127328">MTGATPMPPTPPADDPLTTQARAGLRRTHWPALLAGAGGAATLGLLGAAGLAPLLAGLGVETLATGPVMAWLTGMGMNALAGWVGTLAADGVQAALAEDEPDPAWVAALGQRLDAAAVSDQALATELARLLRTLDALPQALAAIAEEQGAQSDLLLAQYDLLQQLSADMERLHVSGGALGPVVIAEADRVIAAITARSEARFDEVLAALTALRDTQRQALVDFGSGNQFRDVTMGDVAGGDVNKNAGDVIYGNKVVQPPFTPRPVAATAEELAAAQATLAAMPTTSIPLPQDVLPPGSWLGGLRRNHQFVGREADLLALATLLKGGQSVAVNQGQAAVASGLGGIGKTQLAIEFAARYGQHFAGVFWLSFAQPDTIPTEFARLGGAAHLQIFTEAAGLKLNEQVNLVRSRLACGLPYLLIFDNCEDPQLVRAHHPGGATRVLITSRNPAWPGDLGVQRHALGVLSRAESCELLRQHRPELDDADADALAAELGDLPLALHLAGRFLAVPRKRLTVARYLEELRSPRLFDRLPLREQDGTLPTGHNRDVARSFALSYERLDLAASEDALALKLLARAAHLVPGEVVPTALLLATLEVPDDDIDAELVAEAALDRLVALGLIERESDDRLRMHRLVGAYVRQVSTDTEAQEAVEHVVIREADSMVDAPTLAPLTAFLPVLRGITDAALGRDDARAADLCLWLGRHLERLGSYALAQPYAARALAIRERVLGPDHPDTAASLGNLAYLYRAQGNDDAARPRYERALDICERVLGPEHPDTATSLNNLASLHQAQGNDDAARPLLERALDIRERMLGPEHPDTATSLNNLAYLHQTQGNYDAARPRYERALAIRERVLGITHPQTNSSLINLAKLYQMQGGLTQATADTFVQVFYEELGQGKSLDKAIAASRIAMHMVPGAIDWSLPVVYQGSGPVEVTTWYTRLADRVEAWMRELVAVRTMRGMFIAWGLLLLSIGLIRLLINPASIRLDRDALHAPLAVWFGVGLLGPGIIPLAQRSLRKRTDFAPGMRRATVYAQWIGAYIGYSLGGLLGLYFWASLWSLGVLALLPTALAHGLFIAVILVALGFSYLSSRAQWRSALVIATVDPTLYSLATIALIAFAALVILSIPIILVFFLSASGMPWIFLPELAAMLLAAGLISMTLAFSGQRRSVTMSGSDARVSTYSRMFKDKS</sequence>
<dbReference type="Proteomes" id="UP000220922">
    <property type="component" value="Unassembled WGS sequence"/>
</dbReference>
<dbReference type="InterPro" id="IPR027417">
    <property type="entry name" value="P-loop_NTPase"/>
</dbReference>
<evidence type="ECO:0000256" key="3">
    <source>
        <dbReference type="ARBA" id="ARBA00022490"/>
    </source>
</evidence>
<reference evidence="12 13" key="1">
    <citation type="submission" date="2016-05" db="EMBL/GenBank/DDBJ databases">
        <authorList>
            <person name="Lavstsen T."/>
            <person name="Jespersen J.S."/>
        </authorList>
    </citation>
    <scope>NUCLEOTIDE SEQUENCE [LARGE SCALE GENOMIC DNA]</scope>
    <source>
        <strain evidence="12 13">B7-9</strain>
    </source>
</reference>
<dbReference type="Pfam" id="PF13424">
    <property type="entry name" value="TPR_12"/>
    <property type="match status" value="2"/>
</dbReference>
<protein>
    <submittedName>
        <fullName evidence="12">Uncharacterized protein</fullName>
    </submittedName>
</protein>
<proteinExistence type="inferred from homology"/>
<keyword evidence="6 10" id="KW-0802">TPR repeat</keyword>
<feature type="transmembrane region" description="Helical" evidence="11">
    <location>
        <begin position="960"/>
        <end position="979"/>
    </location>
</feature>
<feature type="repeat" description="TPR" evidence="10">
    <location>
        <begin position="820"/>
        <end position="853"/>
    </location>
</feature>
<dbReference type="OrthoDB" id="580767at2"/>